<proteinExistence type="predicted"/>
<reference evidence="1 2" key="1">
    <citation type="submission" date="2018-11" db="EMBL/GenBank/DDBJ databases">
        <title>Genome sequence and assembly of Colletotrichum spinosum.</title>
        <authorList>
            <person name="Gan P."/>
            <person name="Shirasu K."/>
        </authorList>
    </citation>
    <scope>NUCLEOTIDE SEQUENCE [LARGE SCALE GENOMIC DNA]</scope>
    <source>
        <strain evidence="1 2">CBS 515.97</strain>
    </source>
</reference>
<dbReference type="Proteomes" id="UP000295083">
    <property type="component" value="Unassembled WGS sequence"/>
</dbReference>
<sequence length="78" mass="8727">MKTCRGPDKLREGQQFCFRLMRNKVKRINESSGLPGNTRPFVQNFEPGWDCPAGEALSHEPLALADSMDLQEISGTFA</sequence>
<gene>
    <name evidence="1" type="ORF">C8035_v007905</name>
</gene>
<comment type="caution">
    <text evidence="1">The sequence shown here is derived from an EMBL/GenBank/DDBJ whole genome shotgun (WGS) entry which is preliminary data.</text>
</comment>
<evidence type="ECO:0000313" key="2">
    <source>
        <dbReference type="Proteomes" id="UP000295083"/>
    </source>
</evidence>
<protein>
    <submittedName>
        <fullName evidence="1">Uncharacterized protein</fullName>
    </submittedName>
</protein>
<dbReference type="EMBL" id="QAPG01000034">
    <property type="protein sequence ID" value="TDZ36112.1"/>
    <property type="molecule type" value="Genomic_DNA"/>
</dbReference>
<keyword evidence="2" id="KW-1185">Reference proteome</keyword>
<name>A0A4R8QBN3_9PEZI</name>
<evidence type="ECO:0000313" key="1">
    <source>
        <dbReference type="EMBL" id="TDZ36112.1"/>
    </source>
</evidence>
<accession>A0A4R8QBN3</accession>
<organism evidence="1 2">
    <name type="scientific">Colletotrichum spinosum</name>
    <dbReference type="NCBI Taxonomy" id="1347390"/>
    <lineage>
        <taxon>Eukaryota</taxon>
        <taxon>Fungi</taxon>
        <taxon>Dikarya</taxon>
        <taxon>Ascomycota</taxon>
        <taxon>Pezizomycotina</taxon>
        <taxon>Sordariomycetes</taxon>
        <taxon>Hypocreomycetidae</taxon>
        <taxon>Glomerellales</taxon>
        <taxon>Glomerellaceae</taxon>
        <taxon>Colletotrichum</taxon>
        <taxon>Colletotrichum orbiculare species complex</taxon>
    </lineage>
</organism>
<dbReference type="AlphaFoldDB" id="A0A4R8QBN3"/>